<name>A0A067N1M9_BOTB1</name>
<feature type="transmembrane region" description="Helical" evidence="8">
    <location>
        <begin position="415"/>
        <end position="439"/>
    </location>
</feature>
<feature type="transmembrane region" description="Helical" evidence="8">
    <location>
        <begin position="285"/>
        <end position="304"/>
    </location>
</feature>
<evidence type="ECO:0000256" key="6">
    <source>
        <dbReference type="ARBA" id="ARBA00023136"/>
    </source>
</evidence>
<dbReference type="PRINTS" id="PR01036">
    <property type="entry name" value="TCRTETB"/>
</dbReference>
<dbReference type="PROSITE" id="PS50850">
    <property type="entry name" value="MFS"/>
    <property type="match status" value="1"/>
</dbReference>
<keyword evidence="4 8" id="KW-0812">Transmembrane</keyword>
<evidence type="ECO:0000256" key="4">
    <source>
        <dbReference type="ARBA" id="ARBA00022692"/>
    </source>
</evidence>
<evidence type="ECO:0000256" key="7">
    <source>
        <dbReference type="SAM" id="MobiDB-lite"/>
    </source>
</evidence>
<evidence type="ECO:0000313" key="11">
    <source>
        <dbReference type="Proteomes" id="UP000027195"/>
    </source>
</evidence>
<gene>
    <name evidence="10" type="ORF">BOTBODRAFT_26305</name>
</gene>
<feature type="region of interest" description="Disordered" evidence="7">
    <location>
        <begin position="554"/>
        <end position="613"/>
    </location>
</feature>
<organism evidence="10 11">
    <name type="scientific">Botryobasidium botryosum (strain FD-172 SS1)</name>
    <dbReference type="NCBI Taxonomy" id="930990"/>
    <lineage>
        <taxon>Eukaryota</taxon>
        <taxon>Fungi</taxon>
        <taxon>Dikarya</taxon>
        <taxon>Basidiomycota</taxon>
        <taxon>Agaricomycotina</taxon>
        <taxon>Agaricomycetes</taxon>
        <taxon>Cantharellales</taxon>
        <taxon>Botryobasidiaceae</taxon>
        <taxon>Botryobasidium</taxon>
    </lineage>
</organism>
<evidence type="ECO:0000256" key="1">
    <source>
        <dbReference type="ARBA" id="ARBA00004127"/>
    </source>
</evidence>
<protein>
    <recommendedName>
        <fullName evidence="9">Major facilitator superfamily (MFS) profile domain-containing protein</fullName>
    </recommendedName>
</protein>
<evidence type="ECO:0000313" key="10">
    <source>
        <dbReference type="EMBL" id="KDQ21898.1"/>
    </source>
</evidence>
<feature type="transmembrane region" description="Helical" evidence="8">
    <location>
        <begin position="161"/>
        <end position="180"/>
    </location>
</feature>
<evidence type="ECO:0000256" key="5">
    <source>
        <dbReference type="ARBA" id="ARBA00022989"/>
    </source>
</evidence>
<reference evidence="11" key="1">
    <citation type="journal article" date="2014" name="Proc. Natl. Acad. Sci. U.S.A.">
        <title>Extensive sampling of basidiomycete genomes demonstrates inadequacy of the white-rot/brown-rot paradigm for wood decay fungi.</title>
        <authorList>
            <person name="Riley R."/>
            <person name="Salamov A.A."/>
            <person name="Brown D.W."/>
            <person name="Nagy L.G."/>
            <person name="Floudas D."/>
            <person name="Held B.W."/>
            <person name="Levasseur A."/>
            <person name="Lombard V."/>
            <person name="Morin E."/>
            <person name="Otillar R."/>
            <person name="Lindquist E.A."/>
            <person name="Sun H."/>
            <person name="LaButti K.M."/>
            <person name="Schmutz J."/>
            <person name="Jabbour D."/>
            <person name="Luo H."/>
            <person name="Baker S.E."/>
            <person name="Pisabarro A.G."/>
            <person name="Walton J.D."/>
            <person name="Blanchette R.A."/>
            <person name="Henrissat B."/>
            <person name="Martin F."/>
            <person name="Cullen D."/>
            <person name="Hibbett D.S."/>
            <person name="Grigoriev I.V."/>
        </authorList>
    </citation>
    <scope>NUCLEOTIDE SEQUENCE [LARGE SCALE GENOMIC DNA]</scope>
    <source>
        <strain evidence="11">FD-172 SS1</strain>
    </source>
</reference>
<feature type="region of interest" description="Disordered" evidence="7">
    <location>
        <begin position="1"/>
        <end position="49"/>
    </location>
</feature>
<keyword evidence="3" id="KW-0813">Transport</keyword>
<dbReference type="GO" id="GO:0012505">
    <property type="term" value="C:endomembrane system"/>
    <property type="evidence" value="ECO:0007669"/>
    <property type="project" value="UniProtKB-SubCell"/>
</dbReference>
<feature type="transmembrane region" description="Helical" evidence="8">
    <location>
        <begin position="214"/>
        <end position="235"/>
    </location>
</feature>
<dbReference type="Gene3D" id="1.20.1250.20">
    <property type="entry name" value="MFS general substrate transporter like domains"/>
    <property type="match status" value="1"/>
</dbReference>
<feature type="compositionally biased region" description="Basic and acidic residues" evidence="7">
    <location>
        <begin position="596"/>
        <end position="613"/>
    </location>
</feature>
<feature type="compositionally biased region" description="Basic and acidic residues" evidence="7">
    <location>
        <begin position="566"/>
        <end position="578"/>
    </location>
</feature>
<dbReference type="Proteomes" id="UP000027195">
    <property type="component" value="Unassembled WGS sequence"/>
</dbReference>
<evidence type="ECO:0000256" key="8">
    <source>
        <dbReference type="SAM" id="Phobius"/>
    </source>
</evidence>
<dbReference type="InterPro" id="IPR011701">
    <property type="entry name" value="MFS"/>
</dbReference>
<accession>A0A067N1M9</accession>
<proteinExistence type="inferred from homology"/>
<dbReference type="HOGENOM" id="CLU_000960_22_0_1"/>
<dbReference type="PANTHER" id="PTHR23501:SF102">
    <property type="entry name" value="DRUG TRANSPORTER, PUTATIVE (AFU_ORTHOLOGUE AFUA_3G08530)-RELATED"/>
    <property type="match status" value="1"/>
</dbReference>
<feature type="transmembrane region" description="Helical" evidence="8">
    <location>
        <begin position="99"/>
        <end position="117"/>
    </location>
</feature>
<feature type="compositionally biased region" description="Basic and acidic residues" evidence="7">
    <location>
        <begin position="10"/>
        <end position="22"/>
    </location>
</feature>
<feature type="transmembrane region" description="Helical" evidence="8">
    <location>
        <begin position="324"/>
        <end position="348"/>
    </location>
</feature>
<keyword evidence="6 8" id="KW-0472">Membrane</keyword>
<feature type="transmembrane region" description="Helical" evidence="8">
    <location>
        <begin position="451"/>
        <end position="471"/>
    </location>
</feature>
<feature type="transmembrane region" description="Helical" evidence="8">
    <location>
        <begin position="129"/>
        <end position="155"/>
    </location>
</feature>
<evidence type="ECO:0000256" key="3">
    <source>
        <dbReference type="ARBA" id="ARBA00022448"/>
    </source>
</evidence>
<dbReference type="CDD" id="cd17502">
    <property type="entry name" value="MFS_Azr1_MDR_like"/>
    <property type="match status" value="1"/>
</dbReference>
<dbReference type="InterPro" id="IPR036259">
    <property type="entry name" value="MFS_trans_sf"/>
</dbReference>
<dbReference type="Gene3D" id="1.20.1720.10">
    <property type="entry name" value="Multidrug resistance protein D"/>
    <property type="match status" value="1"/>
</dbReference>
<keyword evidence="11" id="KW-1185">Reference proteome</keyword>
<dbReference type="GO" id="GO:0005886">
    <property type="term" value="C:plasma membrane"/>
    <property type="evidence" value="ECO:0007669"/>
    <property type="project" value="TreeGrafter"/>
</dbReference>
<dbReference type="SUPFAM" id="SSF103473">
    <property type="entry name" value="MFS general substrate transporter"/>
    <property type="match status" value="1"/>
</dbReference>
<feature type="transmembrane region" description="Helical" evidence="8">
    <location>
        <begin position="59"/>
        <end position="79"/>
    </location>
</feature>
<dbReference type="InterPro" id="IPR020846">
    <property type="entry name" value="MFS_dom"/>
</dbReference>
<dbReference type="Pfam" id="PF07690">
    <property type="entry name" value="MFS_1"/>
    <property type="match status" value="1"/>
</dbReference>
<dbReference type="AlphaFoldDB" id="A0A067N1M9"/>
<feature type="transmembrane region" description="Helical" evidence="8">
    <location>
        <begin position="386"/>
        <end position="403"/>
    </location>
</feature>
<dbReference type="GO" id="GO:0022857">
    <property type="term" value="F:transmembrane transporter activity"/>
    <property type="evidence" value="ECO:0007669"/>
    <property type="project" value="InterPro"/>
</dbReference>
<dbReference type="FunFam" id="1.20.1720.10:FF:000013">
    <property type="entry name" value="Related to multidrug resistance proteins"/>
    <property type="match status" value="1"/>
</dbReference>
<feature type="compositionally biased region" description="Basic and acidic residues" evidence="7">
    <location>
        <begin position="35"/>
        <end position="49"/>
    </location>
</feature>
<feature type="transmembrane region" description="Helical" evidence="8">
    <location>
        <begin position="523"/>
        <end position="542"/>
    </location>
</feature>
<feature type="transmembrane region" description="Helical" evidence="8">
    <location>
        <begin position="255"/>
        <end position="273"/>
    </location>
</feature>
<evidence type="ECO:0000259" key="9">
    <source>
        <dbReference type="PROSITE" id="PS50850"/>
    </source>
</evidence>
<comment type="similarity">
    <text evidence="2">Belongs to the major facilitator superfamily.</text>
</comment>
<dbReference type="OrthoDB" id="10021397at2759"/>
<evidence type="ECO:0000256" key="2">
    <source>
        <dbReference type="ARBA" id="ARBA00008335"/>
    </source>
</evidence>
<dbReference type="InParanoid" id="A0A067N1M9"/>
<dbReference type="EMBL" id="KL198016">
    <property type="protein sequence ID" value="KDQ21898.1"/>
    <property type="molecule type" value="Genomic_DNA"/>
</dbReference>
<sequence>MATTSGAKNFDLEAEPRSDETAQAHSSVDATPMPGEKRKSKPGEGWKEQEVHQVPDNNLYIIFPGLMLAMFLAAMDQTIVSTALPTIIHSLPGGSPSGYSWVGTAYLLTAACLAPLYGKLSDLLGRKYLLLGSIFIFLVGSALCGAAQTFTMLAVSRGVQGIGGGGIMQLVLITISDIVTLEERGKYAGLMGGTFGIASVIGPLIGGLFTDKVSWRWCFWVNLPTGGVAAFLLFFLKTNPTPRRTLSDHVRTFDFLGLFLLMAGVVLLVLGFNASQTSWESAETIALLVVGGITFICGIGHEFFTKRSPIIPPRLFMTRTTSALLFSTFIHGFAFFAASYYLPLYFQILGSSALMSGVEMIPYSVFCSIISTFSGLIISKTGTYRPVMWFSWVVLTLGYGLMIQLDETSSRAEKVLYLMVPALGVGSLFQTPLIALQAAMPISDMATSTAALGLIRTISGTIGISAGNAIYTSELRKRLPLIAGYTFDSSSVDGTNDVRGLVHIQPASLRQEVLHAYSESVSMIWIVCTPLLFAGLISVLFIRSYTLKRHVVRAGRGSGSDPVDGPGERAAAEMKDPEMEVSPVESEPPTRPGTADVEKQMAKAEEKEKVGNN</sequence>
<feature type="transmembrane region" description="Helical" evidence="8">
    <location>
        <begin position="360"/>
        <end position="379"/>
    </location>
</feature>
<dbReference type="FunCoup" id="A0A067N1M9">
    <property type="interactions" value="29"/>
</dbReference>
<feature type="transmembrane region" description="Helical" evidence="8">
    <location>
        <begin position="187"/>
        <end position="208"/>
    </location>
</feature>
<comment type="subcellular location">
    <subcellularLocation>
        <location evidence="1">Endomembrane system</location>
        <topology evidence="1">Multi-pass membrane protein</topology>
    </subcellularLocation>
</comment>
<feature type="domain" description="Major facilitator superfamily (MFS) profile" evidence="9">
    <location>
        <begin position="62"/>
        <end position="547"/>
    </location>
</feature>
<dbReference type="PANTHER" id="PTHR23501">
    <property type="entry name" value="MAJOR FACILITATOR SUPERFAMILY"/>
    <property type="match status" value="1"/>
</dbReference>
<keyword evidence="5 8" id="KW-1133">Transmembrane helix</keyword>